<sequence length="467" mass="53574">STNVDINSITYDQLLRLEAEGLIRSGILTTKPLNRNEVARLILEAERNSEGRRPHIRQIINSLKESYSAQIEGAKYIKPVDTLYGKYVYSGSNNSSNSSKILNYNNNGDLYKKGANFRFGFSSNVDLGFFSFHMNPELRYSGNDIDLIMKRIYGTLDFLGLELELGKDSQWWGPGYHGAMLFSNNPEPMTMIKLGNPHPFLLPWIFKYLGLVKFTTFLTQLEADRAFPEPYFWGLRVNLKPVSYFEIGVERTFFLGGRGEDEDFRAWYKTMTFVNGYDIPKDGPDVPNDQHVGADVKITLPFKWQPFQLYGELVAEDISRNITIKGGYLAGIYLPRIFNVDAIDLRMEYARTRKILYTHKIYRSGYTYKRRLIGHHMGNDATDLFVGTSLYGTGSTKYSFYYDREKKGLTKRNPEVSQEFVLALRQKVSERTDLSLKGGYEKVRDSGNIPGTDTDNIVFEISFDSSW</sequence>
<gene>
    <name evidence="1" type="ORF">MNBD_NITROSPIRAE03-586</name>
</gene>
<reference evidence="1" key="1">
    <citation type="submission" date="2018-06" db="EMBL/GenBank/DDBJ databases">
        <authorList>
            <person name="Zhirakovskaya E."/>
        </authorList>
    </citation>
    <scope>NUCLEOTIDE SEQUENCE</scope>
</reference>
<dbReference type="AlphaFoldDB" id="A0A3B1D403"/>
<dbReference type="EMBL" id="UOGI01000091">
    <property type="protein sequence ID" value="VAX30894.1"/>
    <property type="molecule type" value="Genomic_DNA"/>
</dbReference>
<organism evidence="1">
    <name type="scientific">hydrothermal vent metagenome</name>
    <dbReference type="NCBI Taxonomy" id="652676"/>
    <lineage>
        <taxon>unclassified sequences</taxon>
        <taxon>metagenomes</taxon>
        <taxon>ecological metagenomes</taxon>
    </lineage>
</organism>
<name>A0A3B1D403_9ZZZZ</name>
<dbReference type="InterPro" id="IPR026950">
    <property type="entry name" value="Caps_assemb_Wzi"/>
</dbReference>
<evidence type="ECO:0000313" key="1">
    <source>
        <dbReference type="EMBL" id="VAX30894.1"/>
    </source>
</evidence>
<dbReference type="InterPro" id="IPR038636">
    <property type="entry name" value="Wzi_sf"/>
</dbReference>
<evidence type="ECO:0008006" key="2">
    <source>
        <dbReference type="Google" id="ProtNLM"/>
    </source>
</evidence>
<proteinExistence type="predicted"/>
<accession>A0A3B1D403</accession>
<dbReference type="Gene3D" id="2.40.160.130">
    <property type="entry name" value="Capsule assembly protein Wzi"/>
    <property type="match status" value="1"/>
</dbReference>
<feature type="non-terminal residue" evidence="1">
    <location>
        <position position="1"/>
    </location>
</feature>
<dbReference type="Pfam" id="PF14052">
    <property type="entry name" value="Caps_assemb_Wzi"/>
    <property type="match status" value="1"/>
</dbReference>
<protein>
    <recommendedName>
        <fullName evidence="2">Capsule assembly Wzi family protein</fullName>
    </recommendedName>
</protein>